<evidence type="ECO:0000256" key="6">
    <source>
        <dbReference type="ARBA" id="ARBA00022741"/>
    </source>
</evidence>
<dbReference type="Pfam" id="PF00696">
    <property type="entry name" value="AA_kinase"/>
    <property type="match status" value="1"/>
</dbReference>
<evidence type="ECO:0000313" key="12">
    <source>
        <dbReference type="EMBL" id="OGY88243.1"/>
    </source>
</evidence>
<evidence type="ECO:0000256" key="8">
    <source>
        <dbReference type="ARBA" id="ARBA00022840"/>
    </source>
</evidence>
<gene>
    <name evidence="12" type="ORF">A2319_03580</name>
</gene>
<keyword evidence="9" id="KW-0665">Pyrimidine biosynthesis</keyword>
<comment type="similarity">
    <text evidence="2">Belongs to the UMP kinase family.</text>
</comment>
<dbReference type="Gene3D" id="3.40.1160.10">
    <property type="entry name" value="Acetylglutamate kinase-like"/>
    <property type="match status" value="1"/>
</dbReference>
<keyword evidence="8" id="KW-0067">ATP-binding</keyword>
<evidence type="ECO:0000256" key="4">
    <source>
        <dbReference type="ARBA" id="ARBA00022490"/>
    </source>
</evidence>
<name>A0A1G2BG96_9BACT</name>
<dbReference type="InterPro" id="IPR011818">
    <property type="entry name" value="Uridylate_kinase_arch/spir"/>
</dbReference>
<dbReference type="GO" id="GO:0005524">
    <property type="term" value="F:ATP binding"/>
    <property type="evidence" value="ECO:0007669"/>
    <property type="project" value="UniProtKB-KW"/>
</dbReference>
<evidence type="ECO:0000256" key="10">
    <source>
        <dbReference type="ARBA" id="ARBA00032092"/>
    </source>
</evidence>
<evidence type="ECO:0000313" key="13">
    <source>
        <dbReference type="Proteomes" id="UP000176420"/>
    </source>
</evidence>
<evidence type="ECO:0000256" key="1">
    <source>
        <dbReference type="ARBA" id="ARBA00004791"/>
    </source>
</evidence>
<dbReference type="PANTHER" id="PTHR42833:SF4">
    <property type="entry name" value="URIDYLATE KINASE PUMPKIN, CHLOROPLASTIC"/>
    <property type="match status" value="1"/>
</dbReference>
<dbReference type="InterPro" id="IPR036393">
    <property type="entry name" value="AceGlu_kinase-like_sf"/>
</dbReference>
<protein>
    <recommendedName>
        <fullName evidence="3">UMP kinase</fullName>
        <ecNumber evidence="3">2.7.4.22</ecNumber>
    </recommendedName>
    <alternativeName>
        <fullName evidence="10">Uridine monophosphate kinase</fullName>
    </alternativeName>
</protein>
<sequence length="226" mass="25529">MKKVILSLGGSLIVPDEVQTDFLQKFRSLLLAKIEQDFQFVIFTGGGKTCRKYQEAASAIVPMTDQQLDWLGIHSSRLNAQLIKTIFEEHARREIITDPSKEIDILNPVIIGGGWKPGWSTDFCAVQFAAIHKFTHVINLSNITYAYDKDPNKFSDAQPIKDIVWADFRKIVGDVWKPGLNAPFDPIASKLAQEKNIQVVICDGKKLDNVRNILEDKEFIGTYIHN</sequence>
<evidence type="ECO:0000259" key="11">
    <source>
        <dbReference type="Pfam" id="PF00696"/>
    </source>
</evidence>
<evidence type="ECO:0000256" key="7">
    <source>
        <dbReference type="ARBA" id="ARBA00022777"/>
    </source>
</evidence>
<dbReference type="SUPFAM" id="SSF53633">
    <property type="entry name" value="Carbamate kinase-like"/>
    <property type="match status" value="1"/>
</dbReference>
<evidence type="ECO:0000256" key="2">
    <source>
        <dbReference type="ARBA" id="ARBA00007614"/>
    </source>
</evidence>
<comment type="caution">
    <text evidence="12">The sequence shown here is derived from an EMBL/GenBank/DDBJ whole genome shotgun (WGS) entry which is preliminary data.</text>
</comment>
<keyword evidence="4" id="KW-0963">Cytoplasm</keyword>
<keyword evidence="7" id="KW-0418">Kinase</keyword>
<dbReference type="EC" id="2.7.4.22" evidence="3"/>
<dbReference type="PANTHER" id="PTHR42833">
    <property type="entry name" value="URIDYLATE KINASE"/>
    <property type="match status" value="1"/>
</dbReference>
<keyword evidence="5" id="KW-0808">Transferase</keyword>
<evidence type="ECO:0000256" key="9">
    <source>
        <dbReference type="ARBA" id="ARBA00022975"/>
    </source>
</evidence>
<feature type="domain" description="Aspartate/glutamate/uridylate kinase" evidence="11">
    <location>
        <begin position="2"/>
        <end position="203"/>
    </location>
</feature>
<reference evidence="12 13" key="1">
    <citation type="journal article" date="2016" name="Nat. Commun.">
        <title>Thousands of microbial genomes shed light on interconnected biogeochemical processes in an aquifer system.</title>
        <authorList>
            <person name="Anantharaman K."/>
            <person name="Brown C.T."/>
            <person name="Hug L.A."/>
            <person name="Sharon I."/>
            <person name="Castelle C.J."/>
            <person name="Probst A.J."/>
            <person name="Thomas B.C."/>
            <person name="Singh A."/>
            <person name="Wilkins M.J."/>
            <person name="Karaoz U."/>
            <person name="Brodie E.L."/>
            <person name="Williams K.H."/>
            <person name="Hubbard S.S."/>
            <person name="Banfield J.F."/>
        </authorList>
    </citation>
    <scope>NUCLEOTIDE SEQUENCE [LARGE SCALE GENOMIC DNA]</scope>
</reference>
<accession>A0A1G2BG96</accession>
<evidence type="ECO:0000256" key="5">
    <source>
        <dbReference type="ARBA" id="ARBA00022679"/>
    </source>
</evidence>
<dbReference type="AlphaFoldDB" id="A0A1G2BG96"/>
<dbReference type="GO" id="GO:0033862">
    <property type="term" value="F:UMP kinase activity"/>
    <property type="evidence" value="ECO:0007669"/>
    <property type="project" value="UniProtKB-EC"/>
</dbReference>
<dbReference type="NCBIfam" id="TIGR02076">
    <property type="entry name" value="pyrH_arch"/>
    <property type="match status" value="1"/>
</dbReference>
<evidence type="ECO:0000256" key="3">
    <source>
        <dbReference type="ARBA" id="ARBA00012899"/>
    </source>
</evidence>
<dbReference type="EMBL" id="MHKI01000003">
    <property type="protein sequence ID" value="OGY88243.1"/>
    <property type="molecule type" value="Genomic_DNA"/>
</dbReference>
<organism evidence="12 13">
    <name type="scientific">Candidatus Kerfeldbacteria bacterium RIFOXYB2_FULL_38_14</name>
    <dbReference type="NCBI Taxonomy" id="1798547"/>
    <lineage>
        <taxon>Bacteria</taxon>
        <taxon>Candidatus Kerfeldiibacteriota</taxon>
    </lineage>
</organism>
<proteinExistence type="inferred from homology"/>
<keyword evidence="6" id="KW-0547">Nucleotide-binding</keyword>
<dbReference type="InterPro" id="IPR001048">
    <property type="entry name" value="Asp/Glu/Uridylate_kinase"/>
</dbReference>
<comment type="pathway">
    <text evidence="1">Pyrimidine metabolism; CTP biosynthesis via de novo pathway; UDP from UMP (UMPK route): step 1/1.</text>
</comment>
<dbReference type="GO" id="GO:0006225">
    <property type="term" value="P:UDP biosynthetic process"/>
    <property type="evidence" value="ECO:0007669"/>
    <property type="project" value="TreeGrafter"/>
</dbReference>
<dbReference type="Proteomes" id="UP000176420">
    <property type="component" value="Unassembled WGS sequence"/>
</dbReference>